<gene>
    <name evidence="3" type="ORF">Vse01_06470</name>
</gene>
<keyword evidence="2" id="KW-0812">Transmembrane</keyword>
<reference evidence="3" key="1">
    <citation type="submission" date="2021-01" db="EMBL/GenBank/DDBJ databases">
        <title>Whole genome shotgun sequence of Verrucosispora sediminis NBRC 107745.</title>
        <authorList>
            <person name="Komaki H."/>
            <person name="Tamura T."/>
        </authorList>
    </citation>
    <scope>NUCLEOTIDE SEQUENCE</scope>
    <source>
        <strain evidence="3">NBRC 107745</strain>
    </source>
</reference>
<name>A0A9W5ULP8_9ACTN</name>
<evidence type="ECO:0000256" key="2">
    <source>
        <dbReference type="SAM" id="Phobius"/>
    </source>
</evidence>
<dbReference type="EMBL" id="BOPD01000006">
    <property type="protein sequence ID" value="GIJ31499.1"/>
    <property type="molecule type" value="Genomic_DNA"/>
</dbReference>
<evidence type="ECO:0000256" key="1">
    <source>
        <dbReference type="SAM" id="MobiDB-lite"/>
    </source>
</evidence>
<keyword evidence="2" id="KW-0472">Membrane</keyword>
<feature type="compositionally biased region" description="Low complexity" evidence="1">
    <location>
        <begin position="80"/>
        <end position="94"/>
    </location>
</feature>
<dbReference type="Pfam" id="PF19950">
    <property type="entry name" value="DUF6412"/>
    <property type="match status" value="1"/>
</dbReference>
<keyword evidence="4" id="KW-1185">Reference proteome</keyword>
<dbReference type="AlphaFoldDB" id="A0A9W5ULP8"/>
<feature type="region of interest" description="Disordered" evidence="1">
    <location>
        <begin position="63"/>
        <end position="94"/>
    </location>
</feature>
<keyword evidence="2" id="KW-1133">Transmembrane helix</keyword>
<sequence length="94" mass="9599">MIGLGLLWYLVGVLADVGATSMLSGTAAVTGVLLAAVLAAGVLLTGAVADPALRVTRRMLRERSDRTGIPRHRDPDAAGRARPRAPTAATLAVA</sequence>
<dbReference type="InterPro" id="IPR045635">
    <property type="entry name" value="DUF6412"/>
</dbReference>
<evidence type="ECO:0000313" key="4">
    <source>
        <dbReference type="Proteomes" id="UP000607311"/>
    </source>
</evidence>
<accession>A0A9W5ULP8</accession>
<feature type="compositionally biased region" description="Basic and acidic residues" evidence="1">
    <location>
        <begin position="63"/>
        <end position="79"/>
    </location>
</feature>
<comment type="caution">
    <text evidence="3">The sequence shown here is derived from an EMBL/GenBank/DDBJ whole genome shotgun (WGS) entry which is preliminary data.</text>
</comment>
<feature type="transmembrane region" description="Helical" evidence="2">
    <location>
        <begin position="31"/>
        <end position="53"/>
    </location>
</feature>
<dbReference type="RefSeq" id="WP_093402623.1">
    <property type="nucleotide sequence ID" value="NZ_BOPD01000006.1"/>
</dbReference>
<dbReference type="Proteomes" id="UP000607311">
    <property type="component" value="Unassembled WGS sequence"/>
</dbReference>
<organism evidence="3 4">
    <name type="scientific">Micromonospora sediminimaris</name>
    <dbReference type="NCBI Taxonomy" id="547162"/>
    <lineage>
        <taxon>Bacteria</taxon>
        <taxon>Bacillati</taxon>
        <taxon>Actinomycetota</taxon>
        <taxon>Actinomycetes</taxon>
        <taxon>Micromonosporales</taxon>
        <taxon>Micromonosporaceae</taxon>
        <taxon>Micromonospora</taxon>
    </lineage>
</organism>
<evidence type="ECO:0000313" key="3">
    <source>
        <dbReference type="EMBL" id="GIJ31499.1"/>
    </source>
</evidence>
<proteinExistence type="predicted"/>
<protein>
    <submittedName>
        <fullName evidence="3">Uncharacterized protein</fullName>
    </submittedName>
</protein>